<name>A0ABQ8HS96_9ROSI</name>
<gene>
    <name evidence="6" type="ORF">JRO89_XS07G0034400</name>
</gene>
<dbReference type="PANTHER" id="PTHR43574">
    <property type="entry name" value="EPIMERASE-RELATED"/>
    <property type="match status" value="1"/>
</dbReference>
<dbReference type="SUPFAM" id="SSF51735">
    <property type="entry name" value="NAD(P)-binding Rossmann-fold domains"/>
    <property type="match status" value="1"/>
</dbReference>
<evidence type="ECO:0000256" key="1">
    <source>
        <dbReference type="ARBA" id="ARBA00007637"/>
    </source>
</evidence>
<keyword evidence="3" id="KW-0413">Isomerase</keyword>
<dbReference type="EMBL" id="JAFEMO010000007">
    <property type="protein sequence ID" value="KAH7567225.1"/>
    <property type="molecule type" value="Genomic_DNA"/>
</dbReference>
<evidence type="ECO:0000256" key="4">
    <source>
        <dbReference type="SAM" id="MobiDB-lite"/>
    </source>
</evidence>
<dbReference type="CDD" id="cd05266">
    <property type="entry name" value="SDR_a4"/>
    <property type="match status" value="1"/>
</dbReference>
<proteinExistence type="inferred from homology"/>
<evidence type="ECO:0000256" key="2">
    <source>
        <dbReference type="ARBA" id="ARBA00023027"/>
    </source>
</evidence>
<keyword evidence="2" id="KW-0520">NAD</keyword>
<reference evidence="6 7" key="1">
    <citation type="submission" date="2021-02" db="EMBL/GenBank/DDBJ databases">
        <title>Plant Genome Project.</title>
        <authorList>
            <person name="Zhang R.-G."/>
        </authorList>
    </citation>
    <scope>NUCLEOTIDE SEQUENCE [LARGE SCALE GENOMIC DNA]</scope>
    <source>
        <tissue evidence="6">Leaves</tissue>
    </source>
</reference>
<dbReference type="Gene3D" id="3.40.50.720">
    <property type="entry name" value="NAD(P)-binding Rossmann-like Domain"/>
    <property type="match status" value="1"/>
</dbReference>
<feature type="region of interest" description="Disordered" evidence="4">
    <location>
        <begin position="267"/>
        <end position="301"/>
    </location>
</feature>
<sequence length="333" mass="37010">MITRCSPVTAKIGVSRPDKSDRESRNRMFVLGMGFVGQFFAQELNNKDWVVSGTCTSLSKKKQLEEKGFDVYLFNANDQELLILDTLKDYSHILVSIPPVKGIGDPMLLHGELLRSTLMGSDLQWLGYLSSTGVYGDCGGAWVDEDYPTSPTTELAKLRLAAEEGWLNLGQDLGVSAQVFRLGGIYGPGRSAVDTIIKQSPLSKSQKMRGSRQYTSRIHVNDICQVLEASVQKPSSRNIYNIVDDDPASREEVFAYAWNLVEKKWPGGLKQSPSPQKVEQNNEKASSRGEKRVSNARMKRELGVRLIHPSYKSGLQSIIDQMENPYQSSLLGS</sequence>
<feature type="domain" description="NAD-dependent epimerase/dehydratase" evidence="5">
    <location>
        <begin position="127"/>
        <end position="242"/>
    </location>
</feature>
<dbReference type="Proteomes" id="UP000827721">
    <property type="component" value="Unassembled WGS sequence"/>
</dbReference>
<organism evidence="6 7">
    <name type="scientific">Xanthoceras sorbifolium</name>
    <dbReference type="NCBI Taxonomy" id="99658"/>
    <lineage>
        <taxon>Eukaryota</taxon>
        <taxon>Viridiplantae</taxon>
        <taxon>Streptophyta</taxon>
        <taxon>Embryophyta</taxon>
        <taxon>Tracheophyta</taxon>
        <taxon>Spermatophyta</taxon>
        <taxon>Magnoliopsida</taxon>
        <taxon>eudicotyledons</taxon>
        <taxon>Gunneridae</taxon>
        <taxon>Pentapetalae</taxon>
        <taxon>rosids</taxon>
        <taxon>malvids</taxon>
        <taxon>Sapindales</taxon>
        <taxon>Sapindaceae</taxon>
        <taxon>Xanthoceroideae</taxon>
        <taxon>Xanthoceras</taxon>
    </lineage>
</organism>
<comment type="caution">
    <text evidence="6">The sequence shown here is derived from an EMBL/GenBank/DDBJ whole genome shotgun (WGS) entry which is preliminary data.</text>
</comment>
<dbReference type="InterPro" id="IPR001509">
    <property type="entry name" value="Epimerase_deHydtase"/>
</dbReference>
<protein>
    <recommendedName>
        <fullName evidence="5">NAD-dependent epimerase/dehydratase domain-containing protein</fullName>
    </recommendedName>
</protein>
<dbReference type="InterPro" id="IPR036291">
    <property type="entry name" value="NAD(P)-bd_dom_sf"/>
</dbReference>
<evidence type="ECO:0000313" key="6">
    <source>
        <dbReference type="EMBL" id="KAH7567225.1"/>
    </source>
</evidence>
<evidence type="ECO:0000259" key="5">
    <source>
        <dbReference type="Pfam" id="PF01370"/>
    </source>
</evidence>
<dbReference type="Pfam" id="PF01370">
    <property type="entry name" value="Epimerase"/>
    <property type="match status" value="1"/>
</dbReference>
<feature type="compositionally biased region" description="Basic and acidic residues" evidence="4">
    <location>
        <begin position="280"/>
        <end position="301"/>
    </location>
</feature>
<comment type="similarity">
    <text evidence="1">Belongs to the NAD(P)-dependent epimerase/dehydratase family.</text>
</comment>
<evidence type="ECO:0000256" key="3">
    <source>
        <dbReference type="ARBA" id="ARBA00023235"/>
    </source>
</evidence>
<evidence type="ECO:0000313" key="7">
    <source>
        <dbReference type="Proteomes" id="UP000827721"/>
    </source>
</evidence>
<accession>A0ABQ8HS96</accession>
<keyword evidence="7" id="KW-1185">Reference proteome</keyword>